<dbReference type="Proteomes" id="UP000051139">
    <property type="component" value="Unassembled WGS sequence"/>
</dbReference>
<evidence type="ECO:0000313" key="4">
    <source>
        <dbReference type="Proteomes" id="UP000051139"/>
    </source>
</evidence>
<feature type="domain" description="Transcriptional repressor PaaX-like C-terminal" evidence="1">
    <location>
        <begin position="167"/>
        <end position="243"/>
    </location>
</feature>
<dbReference type="AlphaFoldDB" id="A0A0R2L390"/>
<dbReference type="SUPFAM" id="SSF46785">
    <property type="entry name" value="Winged helix' DNA-binding domain"/>
    <property type="match status" value="1"/>
</dbReference>
<dbReference type="InterPro" id="IPR036390">
    <property type="entry name" value="WH_DNA-bd_sf"/>
</dbReference>
<protein>
    <recommendedName>
        <fullName evidence="1">Transcriptional repressor PaaX-like C-terminal domain-containing protein</fullName>
    </recommendedName>
</protein>
<proteinExistence type="predicted"/>
<reference evidence="3 4" key="1">
    <citation type="journal article" date="2015" name="Genome Announc.">
        <title>Expanding the biotechnology potential of lactobacilli through comparative genomics of 213 strains and associated genera.</title>
        <authorList>
            <person name="Sun Z."/>
            <person name="Harris H.M."/>
            <person name="McCann A."/>
            <person name="Guo C."/>
            <person name="Argimon S."/>
            <person name="Zhang W."/>
            <person name="Yang X."/>
            <person name="Jeffery I.B."/>
            <person name="Cooney J.C."/>
            <person name="Kagawa T.F."/>
            <person name="Liu W."/>
            <person name="Song Y."/>
            <person name="Salvetti E."/>
            <person name="Wrobel A."/>
            <person name="Rasinkangas P."/>
            <person name="Parkhill J."/>
            <person name="Rea M.C."/>
            <person name="O'Sullivan O."/>
            <person name="Ritari J."/>
            <person name="Douillard F.P."/>
            <person name="Paul Ross R."/>
            <person name="Yang R."/>
            <person name="Briner A.E."/>
            <person name="Felis G.E."/>
            <person name="de Vos W.M."/>
            <person name="Barrangou R."/>
            <person name="Klaenhammer T.R."/>
            <person name="Caufield P.W."/>
            <person name="Cui Y."/>
            <person name="Zhang H."/>
            <person name="O'Toole P.W."/>
        </authorList>
    </citation>
    <scope>NUCLEOTIDE SEQUENCE [LARGE SCALE GENOMIC DNA]</scope>
    <source>
        <strain evidence="3 4">DSM 22696</strain>
    </source>
</reference>
<dbReference type="Proteomes" id="UP000321429">
    <property type="component" value="Unassembled WGS sequence"/>
</dbReference>
<dbReference type="OrthoDB" id="2270427at2"/>
<dbReference type="PANTHER" id="PTHR30319">
    <property type="entry name" value="PHENYLACETIC ACID REGULATOR-RELATED TRANSCRIPTIONAL REPRESSOR"/>
    <property type="match status" value="1"/>
</dbReference>
<dbReference type="Pfam" id="PF08223">
    <property type="entry name" value="PaaX_C"/>
    <property type="match status" value="1"/>
</dbReference>
<evidence type="ECO:0000313" key="2">
    <source>
        <dbReference type="EMBL" id="GEK28755.1"/>
    </source>
</evidence>
<dbReference type="InterPro" id="IPR036388">
    <property type="entry name" value="WH-like_DNA-bd_sf"/>
</dbReference>
<accession>A0A0R2L390</accession>
<gene>
    <name evidence="3" type="ORF">IV55_GL001732</name>
    <name evidence="2" type="ORF">LSI01_10660</name>
</gene>
<keyword evidence="4" id="KW-1185">Reference proteome</keyword>
<evidence type="ECO:0000259" key="1">
    <source>
        <dbReference type="Pfam" id="PF08223"/>
    </source>
</evidence>
<name>A0A0R2L390_9LACO</name>
<evidence type="ECO:0000313" key="3">
    <source>
        <dbReference type="EMBL" id="KRN96049.1"/>
    </source>
</evidence>
<dbReference type="STRING" id="348151.IV55_GL001732"/>
<organism evidence="3 4">
    <name type="scientific">Furfurilactobacillus siliginis</name>
    <dbReference type="NCBI Taxonomy" id="348151"/>
    <lineage>
        <taxon>Bacteria</taxon>
        <taxon>Bacillati</taxon>
        <taxon>Bacillota</taxon>
        <taxon>Bacilli</taxon>
        <taxon>Lactobacillales</taxon>
        <taxon>Lactobacillaceae</taxon>
        <taxon>Furfurilactobacillus</taxon>
    </lineage>
</organism>
<comment type="caution">
    <text evidence="3">The sequence shown here is derived from an EMBL/GenBank/DDBJ whole genome shotgun (WGS) entry which is preliminary data.</text>
</comment>
<dbReference type="PATRIC" id="fig|348151.3.peg.1783"/>
<dbReference type="RefSeq" id="WP_057810276.1">
    <property type="nucleotide sequence ID" value="NZ_BJUD01000017.1"/>
</dbReference>
<dbReference type="Gene3D" id="1.10.10.10">
    <property type="entry name" value="Winged helix-like DNA-binding domain superfamily/Winged helix DNA-binding domain"/>
    <property type="match status" value="1"/>
</dbReference>
<sequence>MKEDIIKPLQRQLLYLLTQSQPTSTQTLIEILQGLDQQPSYVRTNLAQLKKQGLITAVARGQYAVTKTATAYLQGLETKVAMIQATTFPYTLLTTLFTAIETTQRTRFNVLMNTLGFGKLENGSFIIPGDRRADLAKPLQDYQANYRMYLVTEMTPVFSATDVARAWGLTTVAAQLATLVDQFTTWNEQRIATTSDNLTLLRQYLQLIDFVGAYYVLDPMLPKVLLTDDWVGYQLLRAMIQAGVAIVSASKAEEPYYDYFDHELLKRGQAYAND</sequence>
<evidence type="ECO:0000313" key="5">
    <source>
        <dbReference type="Proteomes" id="UP000321429"/>
    </source>
</evidence>
<dbReference type="GO" id="GO:0006351">
    <property type="term" value="P:DNA-templated transcription"/>
    <property type="evidence" value="ECO:0007669"/>
    <property type="project" value="TreeGrafter"/>
</dbReference>
<dbReference type="PANTHER" id="PTHR30319:SF1">
    <property type="entry name" value="TRANSCRIPTIONAL REPRESSOR PAAX"/>
    <property type="match status" value="1"/>
</dbReference>
<dbReference type="EMBL" id="BJUD01000017">
    <property type="protein sequence ID" value="GEK28755.1"/>
    <property type="molecule type" value="Genomic_DNA"/>
</dbReference>
<dbReference type="InterPro" id="IPR013225">
    <property type="entry name" value="PaaX_C"/>
</dbReference>
<reference evidence="2 5" key="2">
    <citation type="submission" date="2019-07" db="EMBL/GenBank/DDBJ databases">
        <title>Whole genome shotgun sequence of Lactobacillus siliginis NBRC 101315.</title>
        <authorList>
            <person name="Hosoyama A."/>
            <person name="Uohara A."/>
            <person name="Ohji S."/>
            <person name="Ichikawa N."/>
        </authorList>
    </citation>
    <scope>NUCLEOTIDE SEQUENCE [LARGE SCALE GENOMIC DNA]</scope>
    <source>
        <strain evidence="2 5">NBRC 101315</strain>
    </source>
</reference>
<dbReference type="EMBL" id="JQCB01000006">
    <property type="protein sequence ID" value="KRN96049.1"/>
    <property type="molecule type" value="Genomic_DNA"/>
</dbReference>